<dbReference type="EMBL" id="BT085177">
    <property type="protein sequence ID" value="ACR35530.1"/>
    <property type="molecule type" value="mRNA"/>
</dbReference>
<reference evidence="2" key="2">
    <citation type="submission" date="2012-06" db="EMBL/GenBank/DDBJ databases">
        <authorList>
            <person name="Yu Y."/>
            <person name="Currie J."/>
            <person name="Lomeli R."/>
            <person name="Angelova A."/>
            <person name="Collura K."/>
            <person name="Wissotski M."/>
            <person name="Campos D."/>
            <person name="Kudrna D."/>
            <person name="Golser W."/>
            <person name="Ashely E."/>
            <person name="Descour A."/>
            <person name="Fernandes J."/>
            <person name="Soderlund C."/>
            <person name="Walbot V."/>
        </authorList>
    </citation>
    <scope>NUCLEOTIDE SEQUENCE</scope>
    <source>
        <strain evidence="2">B73</strain>
    </source>
</reference>
<feature type="compositionally biased region" description="Basic residues" evidence="1">
    <location>
        <begin position="68"/>
        <end position="85"/>
    </location>
</feature>
<feature type="region of interest" description="Disordered" evidence="1">
    <location>
        <begin position="48"/>
        <end position="85"/>
    </location>
</feature>
<evidence type="ECO:0000313" key="2">
    <source>
        <dbReference type="EMBL" id="ACR35530.1"/>
    </source>
</evidence>
<dbReference type="AlphaFoldDB" id="C4J2Y0"/>
<evidence type="ECO:0000256" key="1">
    <source>
        <dbReference type="SAM" id="MobiDB-lite"/>
    </source>
</evidence>
<protein>
    <submittedName>
        <fullName evidence="2">Uncharacterized protein</fullName>
    </submittedName>
</protein>
<accession>C4J2Y0</accession>
<sequence length="85" mass="9856">MQSKYMTRCRFSDRCAVERNATVCNLTHCERPRGPCKMFDGPNQWFGGTKMPQPINARRGVSRNGPFQRRKASRAQLRRSRPLEA</sequence>
<organism evidence="2">
    <name type="scientific">Zea mays</name>
    <name type="common">Maize</name>
    <dbReference type="NCBI Taxonomy" id="4577"/>
    <lineage>
        <taxon>Eukaryota</taxon>
        <taxon>Viridiplantae</taxon>
        <taxon>Streptophyta</taxon>
        <taxon>Embryophyta</taxon>
        <taxon>Tracheophyta</taxon>
        <taxon>Spermatophyta</taxon>
        <taxon>Magnoliopsida</taxon>
        <taxon>Liliopsida</taxon>
        <taxon>Poales</taxon>
        <taxon>Poaceae</taxon>
        <taxon>PACMAD clade</taxon>
        <taxon>Panicoideae</taxon>
        <taxon>Andropogonodae</taxon>
        <taxon>Andropogoneae</taxon>
        <taxon>Tripsacinae</taxon>
        <taxon>Zea</taxon>
    </lineage>
</organism>
<reference evidence="2" key="1">
    <citation type="journal article" date="2009" name="PLoS Genet.">
        <title>Sequencing, mapping, and analysis of 27,455 maize full-length cDNAs.</title>
        <authorList>
            <person name="Soderlund C."/>
            <person name="Descour A."/>
            <person name="Kudrna D."/>
            <person name="Bomhoff M."/>
            <person name="Boyd L."/>
            <person name="Currie J."/>
            <person name="Angelova A."/>
            <person name="Collura K."/>
            <person name="Wissotski M."/>
            <person name="Ashley E."/>
            <person name="Morrow D."/>
            <person name="Fernandes J."/>
            <person name="Walbot V."/>
            <person name="Yu Y."/>
        </authorList>
    </citation>
    <scope>NUCLEOTIDE SEQUENCE</scope>
    <source>
        <strain evidence="2">B73</strain>
    </source>
</reference>
<proteinExistence type="evidence at transcript level"/>
<name>C4J2Y0_MAIZE</name>